<accession>A0A371DXE4</accession>
<proteinExistence type="predicted"/>
<dbReference type="CDD" id="cd00570">
    <property type="entry name" value="GST_N_family"/>
    <property type="match status" value="1"/>
</dbReference>
<dbReference type="AlphaFoldDB" id="A0A371DXE4"/>
<dbReference type="Gene3D" id="1.20.1050.10">
    <property type="match status" value="1"/>
</dbReference>
<dbReference type="InterPro" id="IPR036249">
    <property type="entry name" value="Thioredoxin-like_sf"/>
</dbReference>
<dbReference type="PANTHER" id="PTHR43968">
    <property type="match status" value="1"/>
</dbReference>
<dbReference type="EMBL" id="KZ857379">
    <property type="protein sequence ID" value="RDX57171.1"/>
    <property type="molecule type" value="Genomic_DNA"/>
</dbReference>
<dbReference type="Proteomes" id="UP000256964">
    <property type="component" value="Unassembled WGS sequence"/>
</dbReference>
<keyword evidence="3" id="KW-1185">Reference proteome</keyword>
<dbReference type="PROSITE" id="PS50404">
    <property type="entry name" value="GST_NTER"/>
    <property type="match status" value="1"/>
</dbReference>
<name>A0A371DXE4_9APHY</name>
<dbReference type="InterPro" id="IPR036282">
    <property type="entry name" value="Glutathione-S-Trfase_C_sf"/>
</dbReference>
<dbReference type="GO" id="GO:0005737">
    <property type="term" value="C:cytoplasm"/>
    <property type="evidence" value="ECO:0007669"/>
    <property type="project" value="TreeGrafter"/>
</dbReference>
<dbReference type="SFLD" id="SFLDS00019">
    <property type="entry name" value="Glutathione_Transferase_(cytos"/>
    <property type="match status" value="1"/>
</dbReference>
<dbReference type="Gene3D" id="3.40.30.10">
    <property type="entry name" value="Glutaredoxin"/>
    <property type="match status" value="1"/>
</dbReference>
<evidence type="ECO:0000259" key="1">
    <source>
        <dbReference type="PROSITE" id="PS50404"/>
    </source>
</evidence>
<organism evidence="2 3">
    <name type="scientific">Lentinus brumalis</name>
    <dbReference type="NCBI Taxonomy" id="2498619"/>
    <lineage>
        <taxon>Eukaryota</taxon>
        <taxon>Fungi</taxon>
        <taxon>Dikarya</taxon>
        <taxon>Basidiomycota</taxon>
        <taxon>Agaricomycotina</taxon>
        <taxon>Agaricomycetes</taxon>
        <taxon>Polyporales</taxon>
        <taxon>Polyporaceae</taxon>
        <taxon>Lentinus</taxon>
    </lineage>
</organism>
<dbReference type="PANTHER" id="PTHR43968:SF6">
    <property type="entry name" value="GLUTATHIONE S-TRANSFERASE OMEGA"/>
    <property type="match status" value="1"/>
</dbReference>
<gene>
    <name evidence="2" type="ORF">OH76DRAFT_1394948</name>
</gene>
<dbReference type="STRING" id="139420.A0A371DXE4"/>
<protein>
    <recommendedName>
        <fullName evidence="1">GST N-terminal domain-containing protein</fullName>
    </recommendedName>
</protein>
<evidence type="ECO:0000313" key="3">
    <source>
        <dbReference type="Proteomes" id="UP000256964"/>
    </source>
</evidence>
<feature type="domain" description="GST N-terminal" evidence="1">
    <location>
        <begin position="4"/>
        <end position="98"/>
    </location>
</feature>
<dbReference type="SUPFAM" id="SSF47616">
    <property type="entry name" value="GST C-terminal domain-like"/>
    <property type="match status" value="1"/>
</dbReference>
<dbReference type="OrthoDB" id="202840at2759"/>
<dbReference type="SUPFAM" id="SSF52833">
    <property type="entry name" value="Thioredoxin-like"/>
    <property type="match status" value="1"/>
</dbReference>
<dbReference type="InterPro" id="IPR050983">
    <property type="entry name" value="GST_Omega/HSP26"/>
</dbReference>
<dbReference type="InterPro" id="IPR040079">
    <property type="entry name" value="Glutathione_S-Trfase"/>
</dbReference>
<evidence type="ECO:0000313" key="2">
    <source>
        <dbReference type="EMBL" id="RDX57171.1"/>
    </source>
</evidence>
<sequence>MSTKQITFYTAAWSPHAERVRFALDEAGAKYTVHEFGLEFNKGPKPEWYYQINPLGKIPALTYGGPAVPPDQPSPESAKLFESLPLLEFIAEIYPEADLLPTDPILRTKARTFIQLYQNYFHDLLKDVFFLGKPADPILQAIETLQQALPPTGFAVSQFSIADIAVAPSFMRMMLFLKSELGAYSEEGGQKMREALASEKFARFRRYIQDLHERPSIKKNWDEAFQIGLWKNVPAFQRKATAPT</sequence>
<dbReference type="InterPro" id="IPR004045">
    <property type="entry name" value="Glutathione_S-Trfase_N"/>
</dbReference>
<dbReference type="SFLD" id="SFLDG00358">
    <property type="entry name" value="Main_(cytGST)"/>
    <property type="match status" value="1"/>
</dbReference>
<dbReference type="Pfam" id="PF13409">
    <property type="entry name" value="GST_N_2"/>
    <property type="match status" value="1"/>
</dbReference>
<reference evidence="2 3" key="1">
    <citation type="journal article" date="2018" name="Biotechnol. Biofuels">
        <title>Integrative visual omics of the white-rot fungus Polyporus brumalis exposes the biotechnological potential of its oxidative enzymes for delignifying raw plant biomass.</title>
        <authorList>
            <person name="Miyauchi S."/>
            <person name="Rancon A."/>
            <person name="Drula E."/>
            <person name="Hage H."/>
            <person name="Chaduli D."/>
            <person name="Favel A."/>
            <person name="Grisel S."/>
            <person name="Henrissat B."/>
            <person name="Herpoel-Gimbert I."/>
            <person name="Ruiz-Duenas F.J."/>
            <person name="Chevret D."/>
            <person name="Hainaut M."/>
            <person name="Lin J."/>
            <person name="Wang M."/>
            <person name="Pangilinan J."/>
            <person name="Lipzen A."/>
            <person name="Lesage-Meessen L."/>
            <person name="Navarro D."/>
            <person name="Riley R."/>
            <person name="Grigoriev I.V."/>
            <person name="Zhou S."/>
            <person name="Raouche S."/>
            <person name="Rosso M.N."/>
        </authorList>
    </citation>
    <scope>NUCLEOTIDE SEQUENCE [LARGE SCALE GENOMIC DNA]</scope>
    <source>
        <strain evidence="2 3">BRFM 1820</strain>
    </source>
</reference>